<dbReference type="EMBL" id="CP001750">
    <property type="protein sequence ID" value="ADB10349.1"/>
    <property type="molecule type" value="Genomic_DNA"/>
</dbReference>
<dbReference type="STRING" id="401473.BDP_1761"/>
<protein>
    <recommendedName>
        <fullName evidence="3">CTP synthase</fullName>
    </recommendedName>
</protein>
<evidence type="ECO:0000313" key="1">
    <source>
        <dbReference type="EMBL" id="ADB10349.1"/>
    </source>
</evidence>
<dbReference type="Proteomes" id="UP000008693">
    <property type="component" value="Chromosome"/>
</dbReference>
<sequence>MKADSGYSRFMKNHARVNRLIEEAMAERRCAFSPIESENAALRRRIAEDGGLLRPARGLYVPSDYWNGLDPFERSMHMARAMARQHPKWVFVGNIAATAHGFEHSWKLHDGTVSIASAYHNGFCRIAKVRRVYIPEQCMSVEVVDGLPVLDKIRTVLNCSVQYDFPYGLPIADSALRQGIGRRDLSAGCSAMRIGYAQAARVLRYADGASENGGESMCRAVMIDEGFAIPLLQTIFVDPETGRRYRADFAWRLPDGRIAVGEYDGTQKYVDPQMTGRRSVQTVVQMEREREEALRRAGVSLIVRFTYDDVIERVPLVNKLLRAGLPRSSSSIHRR</sequence>
<reference evidence="1 2" key="1">
    <citation type="journal article" date="2009" name="PLoS Genet.">
        <title>The Bifidobacterium dentium Bd1 genome sequence reflects its genetic adaptation to the human oral cavity.</title>
        <authorList>
            <person name="Ventura M."/>
            <person name="Turroni F."/>
            <person name="Zomer A."/>
            <person name="Foroni E."/>
            <person name="Giubellini V."/>
            <person name="Bottacini F."/>
            <person name="Canchaya C."/>
            <person name="Claesson M.J."/>
            <person name="He F."/>
            <person name="Mantzourani M."/>
            <person name="Mulas L."/>
            <person name="Ferrarini A."/>
            <person name="Gao B."/>
            <person name="Delledonne M."/>
            <person name="Henrissat B."/>
            <person name="Coutinho P."/>
            <person name="Oggioni M."/>
            <person name="Gupta R.S."/>
            <person name="Zhang Z."/>
            <person name="Beighton D."/>
            <person name="Fitzgerald G.F."/>
            <person name="O'Toole P.W."/>
            <person name="van Sinderen D."/>
        </authorList>
    </citation>
    <scope>NUCLEOTIDE SEQUENCE [LARGE SCALE GENOMIC DNA]</scope>
    <source>
        <strain evidence="2">ATCC 27534 / DSM 20436 / JCM 1195 / Bd1</strain>
    </source>
</reference>
<evidence type="ECO:0008006" key="3">
    <source>
        <dbReference type="Google" id="ProtNLM"/>
    </source>
</evidence>
<accession>D2Q5Y4</accession>
<dbReference type="eggNOG" id="COG5340">
    <property type="taxonomic scope" value="Bacteria"/>
</dbReference>
<organism evidence="1 2">
    <name type="scientific">Bifidobacterium dentium (strain ATCC 27534 / DSM 20436 / JCM 1195 / Bd1)</name>
    <dbReference type="NCBI Taxonomy" id="401473"/>
    <lineage>
        <taxon>Bacteria</taxon>
        <taxon>Bacillati</taxon>
        <taxon>Actinomycetota</taxon>
        <taxon>Actinomycetes</taxon>
        <taxon>Bifidobacteriales</taxon>
        <taxon>Bifidobacteriaceae</taxon>
        <taxon>Bifidobacterium</taxon>
    </lineage>
</organism>
<proteinExistence type="predicted"/>
<keyword evidence="2" id="KW-1185">Reference proteome</keyword>
<dbReference type="HOGENOM" id="CLU_052626_4_2_11"/>
<evidence type="ECO:0000313" key="2">
    <source>
        <dbReference type="Proteomes" id="UP000008693"/>
    </source>
</evidence>
<name>D2Q5Y4_BIFDB</name>
<dbReference type="KEGG" id="bde:BDP_1761"/>
<dbReference type="AlphaFoldDB" id="D2Q5Y4"/>
<gene>
    <name evidence="1" type="ordered locus">BDP_1761</name>
</gene>